<dbReference type="EMBL" id="AYZK01000005">
    <property type="protein sequence ID" value="KRM86786.1"/>
    <property type="molecule type" value="Genomic_DNA"/>
</dbReference>
<reference evidence="2 3" key="1">
    <citation type="journal article" date="2015" name="Genome Announc.">
        <title>Expanding the biotechnology potential of lactobacilli through comparative genomics of 213 strains and associated genera.</title>
        <authorList>
            <person name="Sun Z."/>
            <person name="Harris H.M."/>
            <person name="McCann A."/>
            <person name="Guo C."/>
            <person name="Argimon S."/>
            <person name="Zhang W."/>
            <person name="Yang X."/>
            <person name="Jeffery I.B."/>
            <person name="Cooney J.C."/>
            <person name="Kagawa T.F."/>
            <person name="Liu W."/>
            <person name="Song Y."/>
            <person name="Salvetti E."/>
            <person name="Wrobel A."/>
            <person name="Rasinkangas P."/>
            <person name="Parkhill J."/>
            <person name="Rea M.C."/>
            <person name="O'Sullivan O."/>
            <person name="Ritari J."/>
            <person name="Douillard F.P."/>
            <person name="Paul Ross R."/>
            <person name="Yang R."/>
            <person name="Briner A.E."/>
            <person name="Felis G.E."/>
            <person name="de Vos W.M."/>
            <person name="Barrangou R."/>
            <person name="Klaenhammer T.R."/>
            <person name="Caufield P.W."/>
            <person name="Cui Y."/>
            <person name="Zhang H."/>
            <person name="O'Toole P.W."/>
        </authorList>
    </citation>
    <scope>NUCLEOTIDE SEQUENCE [LARGE SCALE GENOMIC DNA]</scope>
    <source>
        <strain evidence="2 3">DSM 22698</strain>
    </source>
</reference>
<evidence type="ECO:0000313" key="3">
    <source>
        <dbReference type="Proteomes" id="UP000051789"/>
    </source>
</evidence>
<keyword evidence="1" id="KW-0472">Membrane</keyword>
<protein>
    <submittedName>
        <fullName evidence="2">Uncharacterized protein</fullName>
    </submittedName>
</protein>
<dbReference type="RefSeq" id="WP_156321900.1">
    <property type="nucleotide sequence ID" value="NZ_AYZK01000005.1"/>
</dbReference>
<accession>A0A0R2C738</accession>
<dbReference type="PATRIC" id="fig|1423810.4.peg.1689"/>
<proteinExistence type="predicted"/>
<feature type="transmembrane region" description="Helical" evidence="1">
    <location>
        <begin position="33"/>
        <end position="53"/>
    </location>
</feature>
<gene>
    <name evidence="2" type="ORF">FD19_GL001642</name>
</gene>
<dbReference type="Proteomes" id="UP000051789">
    <property type="component" value="Unassembled WGS sequence"/>
</dbReference>
<dbReference type="AlphaFoldDB" id="A0A0R2C738"/>
<comment type="caution">
    <text evidence="2">The sequence shown here is derived from an EMBL/GenBank/DDBJ whole genome shotgun (WGS) entry which is preliminary data.</text>
</comment>
<keyword evidence="3" id="KW-1185">Reference proteome</keyword>
<keyword evidence="1" id="KW-0812">Transmembrane</keyword>
<sequence>MESRNHDTSLLIGIGLGQVLGVLFGGLTHNVPVGFAVGSFIGIILGAAGVFPLRNW</sequence>
<evidence type="ECO:0000256" key="1">
    <source>
        <dbReference type="SAM" id="Phobius"/>
    </source>
</evidence>
<keyword evidence="1" id="KW-1133">Transmembrane helix</keyword>
<name>A0A0R2C738_9LACO</name>
<evidence type="ECO:0000313" key="2">
    <source>
        <dbReference type="EMBL" id="KRM86786.1"/>
    </source>
</evidence>
<organism evidence="2 3">
    <name type="scientific">Lacticaseibacillus thailandensis DSM 22698 = JCM 13996</name>
    <dbReference type="NCBI Taxonomy" id="1423810"/>
    <lineage>
        <taxon>Bacteria</taxon>
        <taxon>Bacillati</taxon>
        <taxon>Bacillota</taxon>
        <taxon>Bacilli</taxon>
        <taxon>Lactobacillales</taxon>
        <taxon>Lactobacillaceae</taxon>
        <taxon>Lacticaseibacillus</taxon>
    </lineage>
</organism>
<feature type="transmembrane region" description="Helical" evidence="1">
    <location>
        <begin position="9"/>
        <end position="27"/>
    </location>
</feature>